<feature type="transmembrane region" description="Helical" evidence="1">
    <location>
        <begin position="235"/>
        <end position="252"/>
    </location>
</feature>
<gene>
    <name evidence="2" type="ORF">FB460_2166</name>
</gene>
<keyword evidence="1" id="KW-0812">Transmembrane</keyword>
<keyword evidence="1" id="KW-1133">Transmembrane helix</keyword>
<feature type="transmembrane region" description="Helical" evidence="1">
    <location>
        <begin position="192"/>
        <end position="215"/>
    </location>
</feature>
<reference evidence="2 3" key="1">
    <citation type="submission" date="2019-06" db="EMBL/GenBank/DDBJ databases">
        <title>Sequencing the genomes of 1000 actinobacteria strains.</title>
        <authorList>
            <person name="Klenk H.-P."/>
        </authorList>
    </citation>
    <scope>NUCLEOTIDE SEQUENCE [LARGE SCALE GENOMIC DNA]</scope>
    <source>
        <strain evidence="2 3">DSM 8251</strain>
    </source>
</reference>
<protein>
    <submittedName>
        <fullName evidence="2">Uncharacterized protein</fullName>
    </submittedName>
</protein>
<comment type="caution">
    <text evidence="2">The sequence shown here is derived from an EMBL/GenBank/DDBJ whole genome shotgun (WGS) entry which is preliminary data.</text>
</comment>
<proteinExistence type="predicted"/>
<keyword evidence="1" id="KW-0472">Membrane</keyword>
<dbReference type="EMBL" id="VFOR01000002">
    <property type="protein sequence ID" value="TQL58305.1"/>
    <property type="molecule type" value="Genomic_DNA"/>
</dbReference>
<evidence type="ECO:0000313" key="3">
    <source>
        <dbReference type="Proteomes" id="UP000316196"/>
    </source>
</evidence>
<dbReference type="Proteomes" id="UP000316196">
    <property type="component" value="Unassembled WGS sequence"/>
</dbReference>
<accession>A0A542ZD85</accession>
<feature type="transmembrane region" description="Helical" evidence="1">
    <location>
        <begin position="101"/>
        <end position="127"/>
    </location>
</feature>
<evidence type="ECO:0000256" key="1">
    <source>
        <dbReference type="SAM" id="Phobius"/>
    </source>
</evidence>
<dbReference type="AlphaFoldDB" id="A0A542ZD85"/>
<evidence type="ECO:0000313" key="2">
    <source>
        <dbReference type="EMBL" id="TQL58305.1"/>
    </source>
</evidence>
<keyword evidence="3" id="KW-1185">Reference proteome</keyword>
<dbReference type="RefSeq" id="WP_142094108.1">
    <property type="nucleotide sequence ID" value="NZ_BAAAMD010000002.1"/>
</dbReference>
<name>A0A542ZD85_9ACTN</name>
<feature type="transmembrane region" description="Helical" evidence="1">
    <location>
        <begin position="139"/>
        <end position="158"/>
    </location>
</feature>
<organism evidence="2 3">
    <name type="scientific">Propioniferax innocua</name>
    <dbReference type="NCBI Taxonomy" id="1753"/>
    <lineage>
        <taxon>Bacteria</taxon>
        <taxon>Bacillati</taxon>
        <taxon>Actinomycetota</taxon>
        <taxon>Actinomycetes</taxon>
        <taxon>Propionibacteriales</taxon>
        <taxon>Propionibacteriaceae</taxon>
        <taxon>Propioniferax</taxon>
    </lineage>
</organism>
<sequence>MSQHEPRPVGSFQGVDATWAWAFVRRLEERGASSSEVNRAVGDLHDAHARSAMARERGLHAAFGDPVVLADQWTLGQRGDSDEEFLNMSGFALGREIGMPVYVAAIVWIAVMVVACFASIMAGIMYADGGSGVHMTSGFLLGVLAPLAVVLGCTLLPMRLLLNHLIALMFVLTVVLVVLIVVAVMWQVPLVWIPRVFLVGAAVVLTVASVVGLRVEAGRAERKGDEPIAKHMREISWLAVLLGPVAGALSYFG</sequence>
<feature type="transmembrane region" description="Helical" evidence="1">
    <location>
        <begin position="165"/>
        <end position="186"/>
    </location>
</feature>